<dbReference type="PANTHER" id="PTHR42648:SF11">
    <property type="entry name" value="TRANSPOSON TY4-P GAG-POL POLYPROTEIN"/>
    <property type="match status" value="1"/>
</dbReference>
<gene>
    <name evidence="12" type="ORF">Tco_1079444</name>
</gene>
<keyword evidence="8" id="KW-0548">Nucleotidyltransferase</keyword>
<evidence type="ECO:0000259" key="11">
    <source>
        <dbReference type="Pfam" id="PF13976"/>
    </source>
</evidence>
<keyword evidence="13" id="KW-1185">Reference proteome</keyword>
<evidence type="ECO:0000256" key="8">
    <source>
        <dbReference type="ARBA" id="ARBA00022932"/>
    </source>
</evidence>
<evidence type="ECO:0000256" key="10">
    <source>
        <dbReference type="SAM" id="MobiDB-lite"/>
    </source>
</evidence>
<keyword evidence="7" id="KW-0695">RNA-directed DNA polymerase</keyword>
<keyword evidence="9" id="KW-0233">DNA recombination</keyword>
<name>A0ABQ5HT61_9ASTR</name>
<dbReference type="EMBL" id="BQNB010019937">
    <property type="protein sequence ID" value="GJT90599.1"/>
    <property type="molecule type" value="Genomic_DNA"/>
</dbReference>
<feature type="region of interest" description="Disordered" evidence="10">
    <location>
        <begin position="710"/>
        <end position="743"/>
    </location>
</feature>
<evidence type="ECO:0000313" key="13">
    <source>
        <dbReference type="Proteomes" id="UP001151760"/>
    </source>
</evidence>
<keyword evidence="2" id="KW-0479">Metal-binding</keyword>
<feature type="domain" description="GAG-pre-integrase" evidence="11">
    <location>
        <begin position="410"/>
        <end position="482"/>
    </location>
</feature>
<evidence type="ECO:0000256" key="5">
    <source>
        <dbReference type="ARBA" id="ARBA00022842"/>
    </source>
</evidence>
<dbReference type="InterPro" id="IPR025724">
    <property type="entry name" value="GAG-pre-integrase_dom"/>
</dbReference>
<dbReference type="InterPro" id="IPR039537">
    <property type="entry name" value="Retrotran_Ty1/copia-like"/>
</dbReference>
<reference evidence="12" key="2">
    <citation type="submission" date="2022-01" db="EMBL/GenBank/DDBJ databases">
        <authorList>
            <person name="Yamashiro T."/>
            <person name="Shiraishi A."/>
            <person name="Satake H."/>
            <person name="Nakayama K."/>
        </authorList>
    </citation>
    <scope>NUCLEOTIDE SEQUENCE</scope>
</reference>
<keyword evidence="6" id="KW-0229">DNA integration</keyword>
<proteinExistence type="predicted"/>
<keyword evidence="1" id="KW-0540">Nuclease</keyword>
<reference evidence="12" key="1">
    <citation type="journal article" date="2022" name="Int. J. Mol. Sci.">
        <title>Draft Genome of Tanacetum Coccineum: Genomic Comparison of Closely Related Tanacetum-Family Plants.</title>
        <authorList>
            <person name="Yamashiro T."/>
            <person name="Shiraishi A."/>
            <person name="Nakayama K."/>
            <person name="Satake H."/>
        </authorList>
    </citation>
    <scope>NUCLEOTIDE SEQUENCE</scope>
</reference>
<keyword evidence="3" id="KW-0255">Endonuclease</keyword>
<keyword evidence="8" id="KW-0239">DNA-directed DNA polymerase</keyword>
<comment type="caution">
    <text evidence="12">The sequence shown here is derived from an EMBL/GenBank/DDBJ whole genome shotgun (WGS) entry which is preliminary data.</text>
</comment>
<keyword evidence="8" id="KW-0808">Transferase</keyword>
<sequence length="743" mass="84457">MQHPLPNNNYVPQPSFYTNYMQKPMPNPKDILDPTTAMNMTLIVGNQNGYNRVQNIGNQVVQNAVQNPAARVEGDIDEIAKMDQLSNVIFVEPSMEHNGGTLEQHPATVEEREKFDKLESGYKKSVYQEQCLTKKINALHLSYAKHIMTLNEEIANLNSQLSKEKSYVSYIQEKRKKLKDDFKTHEDELLDKLIESKKTIKELNNILVKTTSFAMKNDAYASQPKPDAFYHYLNILKSVIGYEKPSLSKQAQIKATEAGESLDMNKFLEYENERLLRVVVSQDIMTIVQNNSVVDTSDLHTELKRVVSTAKTRRPHPRSNTKNDRVPSLSKFMGIVRFGNDHVTAILGYGDLQWGNILIARVYFIEGLGHNMFLVGHFCDSDLEVAFWRNTCFVKNLKGVDPLKGNRTINLYTINLHEMAFASPICLMARATSTKSWLWHQRLSHLNFDTINELAKNDLVTGLPKFKYTKERLFSSYEQGKSKKAPHKPKIVPILKQRLHMLHKVLCGPMRVESINAKWYVLVIVNDYSRYTLVYFIRSKDKAPENGVVERRKRTLVEAARTMLIFFCASLFLWAEAIASACYTQNPSLIHRRFDKTAYELINSKKPDISFLHVFGALCYPRNDREDIGKLSAKAFNNGFCKRSSKAELQGMTSGHISSGLDLTYALLTITSQKPTYCEFDLLFEAIYDDYIGAQPSDATRIAHAVPEPQNLSTLNASTTTANSAPNPTNSYSQAPSKHFIGC</sequence>
<dbReference type="Proteomes" id="UP001151760">
    <property type="component" value="Unassembled WGS sequence"/>
</dbReference>
<dbReference type="InterPro" id="IPR012337">
    <property type="entry name" value="RNaseH-like_sf"/>
</dbReference>
<keyword evidence="4" id="KW-0378">Hydrolase</keyword>
<accession>A0ABQ5HT61</accession>
<dbReference type="PANTHER" id="PTHR42648">
    <property type="entry name" value="TRANSPOSASE, PUTATIVE-RELATED"/>
    <property type="match status" value="1"/>
</dbReference>
<keyword evidence="5" id="KW-0460">Magnesium</keyword>
<evidence type="ECO:0000256" key="3">
    <source>
        <dbReference type="ARBA" id="ARBA00022759"/>
    </source>
</evidence>
<evidence type="ECO:0000256" key="1">
    <source>
        <dbReference type="ARBA" id="ARBA00022722"/>
    </source>
</evidence>
<evidence type="ECO:0000256" key="9">
    <source>
        <dbReference type="ARBA" id="ARBA00023172"/>
    </source>
</evidence>
<protein>
    <submittedName>
        <fullName evidence="12">Retrovirus-related pol polyprotein from transposon TNT 1-94</fullName>
    </submittedName>
</protein>
<evidence type="ECO:0000256" key="4">
    <source>
        <dbReference type="ARBA" id="ARBA00022801"/>
    </source>
</evidence>
<dbReference type="Pfam" id="PF13976">
    <property type="entry name" value="gag_pre-integrs"/>
    <property type="match status" value="1"/>
</dbReference>
<organism evidence="12 13">
    <name type="scientific">Tanacetum coccineum</name>
    <dbReference type="NCBI Taxonomy" id="301880"/>
    <lineage>
        <taxon>Eukaryota</taxon>
        <taxon>Viridiplantae</taxon>
        <taxon>Streptophyta</taxon>
        <taxon>Embryophyta</taxon>
        <taxon>Tracheophyta</taxon>
        <taxon>Spermatophyta</taxon>
        <taxon>Magnoliopsida</taxon>
        <taxon>eudicotyledons</taxon>
        <taxon>Gunneridae</taxon>
        <taxon>Pentapetalae</taxon>
        <taxon>asterids</taxon>
        <taxon>campanulids</taxon>
        <taxon>Asterales</taxon>
        <taxon>Asteraceae</taxon>
        <taxon>Asteroideae</taxon>
        <taxon>Anthemideae</taxon>
        <taxon>Anthemidinae</taxon>
        <taxon>Tanacetum</taxon>
    </lineage>
</organism>
<evidence type="ECO:0000313" key="12">
    <source>
        <dbReference type="EMBL" id="GJT90599.1"/>
    </source>
</evidence>
<feature type="compositionally biased region" description="Low complexity" evidence="10">
    <location>
        <begin position="711"/>
        <end position="731"/>
    </location>
</feature>
<evidence type="ECO:0000256" key="2">
    <source>
        <dbReference type="ARBA" id="ARBA00022723"/>
    </source>
</evidence>
<evidence type="ECO:0000256" key="6">
    <source>
        <dbReference type="ARBA" id="ARBA00022908"/>
    </source>
</evidence>
<dbReference type="SUPFAM" id="SSF53098">
    <property type="entry name" value="Ribonuclease H-like"/>
    <property type="match status" value="1"/>
</dbReference>
<evidence type="ECO:0000256" key="7">
    <source>
        <dbReference type="ARBA" id="ARBA00022918"/>
    </source>
</evidence>